<feature type="signal peptide" evidence="1">
    <location>
        <begin position="1"/>
        <end position="22"/>
    </location>
</feature>
<sequence length="235" mass="26315">MKLKTILASLALGLGLTSAVQAGIPEKVTRQCPFGFGKATYTATLSCSSFGGRIYISGKQPSSCEFVTVLPLCSKHGVPLYTSFKKGDAKLLRQIVKTEGYKALLNKTRFERAAYIDDTLQRLNPEQRFIMLRDGYFHEGNKTYSDPAYLKLFKDAANAVLKDFPKDQQPWFVASAAYIQARSGEVEKARRLLAFTDRYKGEGADRFRVYARALRACFNDMSAPSCDPYTRIDLK</sequence>
<protein>
    <submittedName>
        <fullName evidence="2">Uncharacterized protein</fullName>
    </submittedName>
</protein>
<evidence type="ECO:0000256" key="1">
    <source>
        <dbReference type="SAM" id="SignalP"/>
    </source>
</evidence>
<gene>
    <name evidence="2" type="ORF">PRI8871_02601</name>
</gene>
<keyword evidence="1" id="KW-0732">Signal</keyword>
<dbReference type="RefSeq" id="WP_146188687.1">
    <property type="nucleotide sequence ID" value="NZ_OMOJ01000005.1"/>
</dbReference>
<dbReference type="OrthoDB" id="9806824at2"/>
<dbReference type="AlphaFoldDB" id="A0A2R8AY43"/>
<proteinExistence type="predicted"/>
<evidence type="ECO:0000313" key="3">
    <source>
        <dbReference type="Proteomes" id="UP000244904"/>
    </source>
</evidence>
<reference evidence="3" key="1">
    <citation type="submission" date="2018-03" db="EMBL/GenBank/DDBJ databases">
        <authorList>
            <person name="Rodrigo-Torres L."/>
            <person name="Arahal R. D."/>
            <person name="Lucena T."/>
        </authorList>
    </citation>
    <scope>NUCLEOTIDE SEQUENCE [LARGE SCALE GENOMIC DNA]</scope>
    <source>
        <strain evidence="3">CECT 8871</strain>
    </source>
</reference>
<feature type="chain" id="PRO_5015337382" evidence="1">
    <location>
        <begin position="23"/>
        <end position="235"/>
    </location>
</feature>
<organism evidence="2 3">
    <name type="scientific">Pseudoprimorskyibacter insulae</name>
    <dbReference type="NCBI Taxonomy" id="1695997"/>
    <lineage>
        <taxon>Bacteria</taxon>
        <taxon>Pseudomonadati</taxon>
        <taxon>Pseudomonadota</taxon>
        <taxon>Alphaproteobacteria</taxon>
        <taxon>Rhodobacterales</taxon>
        <taxon>Paracoccaceae</taxon>
        <taxon>Pseudoprimorskyibacter</taxon>
    </lineage>
</organism>
<dbReference type="EMBL" id="OMOJ01000005">
    <property type="protein sequence ID" value="SPF80789.1"/>
    <property type="molecule type" value="Genomic_DNA"/>
</dbReference>
<dbReference type="Proteomes" id="UP000244904">
    <property type="component" value="Unassembled WGS sequence"/>
</dbReference>
<name>A0A2R8AY43_9RHOB</name>
<keyword evidence="3" id="KW-1185">Reference proteome</keyword>
<accession>A0A2R8AY43</accession>
<evidence type="ECO:0000313" key="2">
    <source>
        <dbReference type="EMBL" id="SPF80789.1"/>
    </source>
</evidence>